<comment type="caution">
    <text evidence="2">The sequence shown here is derived from an EMBL/GenBank/DDBJ whole genome shotgun (WGS) entry which is preliminary data.</text>
</comment>
<feature type="region of interest" description="Disordered" evidence="1">
    <location>
        <begin position="29"/>
        <end position="48"/>
    </location>
</feature>
<evidence type="ECO:0000313" key="3">
    <source>
        <dbReference type="Proteomes" id="UP000299102"/>
    </source>
</evidence>
<feature type="region of interest" description="Disordered" evidence="1">
    <location>
        <begin position="54"/>
        <end position="79"/>
    </location>
</feature>
<evidence type="ECO:0000313" key="2">
    <source>
        <dbReference type="EMBL" id="GBP77216.1"/>
    </source>
</evidence>
<dbReference type="EMBL" id="BGZK01001322">
    <property type="protein sequence ID" value="GBP77216.1"/>
    <property type="molecule type" value="Genomic_DNA"/>
</dbReference>
<reference evidence="2 3" key="1">
    <citation type="journal article" date="2019" name="Commun. Biol.">
        <title>The bagworm genome reveals a unique fibroin gene that provides high tensile strength.</title>
        <authorList>
            <person name="Kono N."/>
            <person name="Nakamura H."/>
            <person name="Ohtoshi R."/>
            <person name="Tomita M."/>
            <person name="Numata K."/>
            <person name="Arakawa K."/>
        </authorList>
    </citation>
    <scope>NUCLEOTIDE SEQUENCE [LARGE SCALE GENOMIC DNA]</scope>
</reference>
<keyword evidence="3" id="KW-1185">Reference proteome</keyword>
<dbReference type="Proteomes" id="UP000299102">
    <property type="component" value="Unassembled WGS sequence"/>
</dbReference>
<protein>
    <submittedName>
        <fullName evidence="2">Uncharacterized protein</fullName>
    </submittedName>
</protein>
<name>A0A4C1YLZ8_EUMVA</name>
<proteinExistence type="predicted"/>
<organism evidence="2 3">
    <name type="scientific">Eumeta variegata</name>
    <name type="common">Bagworm moth</name>
    <name type="synonym">Eumeta japonica</name>
    <dbReference type="NCBI Taxonomy" id="151549"/>
    <lineage>
        <taxon>Eukaryota</taxon>
        <taxon>Metazoa</taxon>
        <taxon>Ecdysozoa</taxon>
        <taxon>Arthropoda</taxon>
        <taxon>Hexapoda</taxon>
        <taxon>Insecta</taxon>
        <taxon>Pterygota</taxon>
        <taxon>Neoptera</taxon>
        <taxon>Endopterygota</taxon>
        <taxon>Lepidoptera</taxon>
        <taxon>Glossata</taxon>
        <taxon>Ditrysia</taxon>
        <taxon>Tineoidea</taxon>
        <taxon>Psychidae</taxon>
        <taxon>Oiketicinae</taxon>
        <taxon>Eumeta</taxon>
    </lineage>
</organism>
<evidence type="ECO:0000256" key="1">
    <source>
        <dbReference type="SAM" id="MobiDB-lite"/>
    </source>
</evidence>
<feature type="compositionally biased region" description="Basic and acidic residues" evidence="1">
    <location>
        <begin position="69"/>
        <end position="79"/>
    </location>
</feature>
<dbReference type="AlphaFoldDB" id="A0A4C1YLZ8"/>
<gene>
    <name evidence="2" type="ORF">EVAR_56952_1</name>
</gene>
<accession>A0A4C1YLZ8</accession>
<sequence length="130" mass="14665">MALRNTLLTRVHTVCLLASYVTKKATQRRCPHAPKNSPIPKGHAAPSAHAHCLNYTKLRPSSNGSPQRPAHDKSKLVIHREPSETALVDNFDYRHQRARDSREKISPLREFDGKTYFLNRTLLTSGGDLK</sequence>